<dbReference type="CDD" id="cd00154">
    <property type="entry name" value="Rab"/>
    <property type="match status" value="1"/>
</dbReference>
<dbReference type="Pfam" id="PF00071">
    <property type="entry name" value="Ras"/>
    <property type="match status" value="1"/>
</dbReference>
<dbReference type="SMART" id="SM00176">
    <property type="entry name" value="RAN"/>
    <property type="match status" value="1"/>
</dbReference>
<feature type="region of interest" description="Disordered" evidence="4">
    <location>
        <begin position="328"/>
        <end position="526"/>
    </location>
</feature>
<dbReference type="SUPFAM" id="SSF52540">
    <property type="entry name" value="P-loop containing nucleoside triphosphate hydrolases"/>
    <property type="match status" value="1"/>
</dbReference>
<feature type="compositionally biased region" description="Polar residues" evidence="4">
    <location>
        <begin position="1117"/>
        <end position="1130"/>
    </location>
</feature>
<feature type="region of interest" description="Disordered" evidence="4">
    <location>
        <begin position="972"/>
        <end position="1182"/>
    </location>
</feature>
<feature type="region of interest" description="Disordered" evidence="4">
    <location>
        <begin position="1"/>
        <end position="90"/>
    </location>
</feature>
<feature type="region of interest" description="Disordered" evidence="4">
    <location>
        <begin position="243"/>
        <end position="270"/>
    </location>
</feature>
<keyword evidence="1" id="KW-0547">Nucleotide-binding</keyword>
<feature type="compositionally biased region" description="Basic and acidic residues" evidence="4">
    <location>
        <begin position="569"/>
        <end position="582"/>
    </location>
</feature>
<dbReference type="STRING" id="30732.ENSOMEP00000025478"/>
<dbReference type="SMART" id="SM00175">
    <property type="entry name" value="RAB"/>
    <property type="match status" value="1"/>
</dbReference>
<dbReference type="PROSITE" id="PS51420">
    <property type="entry name" value="RHO"/>
    <property type="match status" value="1"/>
</dbReference>
<dbReference type="PANTHER" id="PTHR47977">
    <property type="entry name" value="RAS-RELATED PROTEIN RAB"/>
    <property type="match status" value="1"/>
</dbReference>
<dbReference type="InterPro" id="IPR001806">
    <property type="entry name" value="Small_GTPase"/>
</dbReference>
<dbReference type="Gene3D" id="3.40.50.300">
    <property type="entry name" value="P-loop containing nucleotide triphosphate hydrolases"/>
    <property type="match status" value="1"/>
</dbReference>
<dbReference type="GO" id="GO:0003924">
    <property type="term" value="F:GTPase activity"/>
    <property type="evidence" value="ECO:0007669"/>
    <property type="project" value="InterPro"/>
</dbReference>
<dbReference type="InterPro" id="IPR050227">
    <property type="entry name" value="Rab"/>
</dbReference>
<dbReference type="OrthoDB" id="9989112at2759"/>
<feature type="compositionally biased region" description="Low complexity" evidence="4">
    <location>
        <begin position="448"/>
        <end position="462"/>
    </location>
</feature>
<organism evidence="5 6">
    <name type="scientific">Oryzias melastigma</name>
    <name type="common">Marine medaka</name>
    <dbReference type="NCBI Taxonomy" id="30732"/>
    <lineage>
        <taxon>Eukaryota</taxon>
        <taxon>Metazoa</taxon>
        <taxon>Chordata</taxon>
        <taxon>Craniata</taxon>
        <taxon>Vertebrata</taxon>
        <taxon>Euteleostomi</taxon>
        <taxon>Actinopterygii</taxon>
        <taxon>Neopterygii</taxon>
        <taxon>Teleostei</taxon>
        <taxon>Neoteleostei</taxon>
        <taxon>Acanthomorphata</taxon>
        <taxon>Ovalentaria</taxon>
        <taxon>Atherinomorphae</taxon>
        <taxon>Beloniformes</taxon>
        <taxon>Adrianichthyidae</taxon>
        <taxon>Oryziinae</taxon>
        <taxon>Oryzias</taxon>
    </lineage>
</organism>
<keyword evidence="6" id="KW-1185">Reference proteome</keyword>
<proteinExistence type="predicted"/>
<feature type="compositionally biased region" description="Basic residues" evidence="4">
    <location>
        <begin position="1"/>
        <end position="16"/>
    </location>
</feature>
<feature type="compositionally biased region" description="Polar residues" evidence="4">
    <location>
        <begin position="981"/>
        <end position="997"/>
    </location>
</feature>
<feature type="compositionally biased region" description="Basic and acidic residues" evidence="4">
    <location>
        <begin position="1225"/>
        <end position="1246"/>
    </location>
</feature>
<feature type="region of interest" description="Disordered" evidence="4">
    <location>
        <begin position="653"/>
        <end position="695"/>
    </location>
</feature>
<feature type="compositionally biased region" description="Basic and acidic residues" evidence="4">
    <location>
        <begin position="1498"/>
        <end position="1521"/>
    </location>
</feature>
<dbReference type="InterPro" id="IPR005225">
    <property type="entry name" value="Small_GTP-bd"/>
</dbReference>
<dbReference type="PRINTS" id="PR00449">
    <property type="entry name" value="RASTRNSFRMNG"/>
</dbReference>
<dbReference type="InterPro" id="IPR027417">
    <property type="entry name" value="P-loop_NTPase"/>
</dbReference>
<dbReference type="GeneID" id="112144808"/>
<reference evidence="5" key="2">
    <citation type="submission" date="2025-09" db="UniProtKB">
        <authorList>
            <consortium name="Ensembl"/>
        </authorList>
    </citation>
    <scope>IDENTIFICATION</scope>
</reference>
<feature type="compositionally biased region" description="Polar residues" evidence="4">
    <location>
        <begin position="1431"/>
        <end position="1447"/>
    </location>
</feature>
<keyword evidence="2" id="KW-0342">GTP-binding</keyword>
<evidence type="ECO:0000313" key="5">
    <source>
        <dbReference type="Ensembl" id="ENSOMEP00000025478.1"/>
    </source>
</evidence>
<accession>A0A3B3D5V2</accession>
<dbReference type="NCBIfam" id="TIGR00231">
    <property type="entry name" value="small_GTP"/>
    <property type="match status" value="1"/>
</dbReference>
<dbReference type="KEGG" id="oml:112144808"/>
<dbReference type="PROSITE" id="PS51421">
    <property type="entry name" value="RAS"/>
    <property type="match status" value="1"/>
</dbReference>
<feature type="compositionally biased region" description="Basic and acidic residues" evidence="4">
    <location>
        <begin position="1146"/>
        <end position="1169"/>
    </location>
</feature>
<feature type="region of interest" description="Disordered" evidence="4">
    <location>
        <begin position="1224"/>
        <end position="1251"/>
    </location>
</feature>
<evidence type="ECO:0000313" key="6">
    <source>
        <dbReference type="Proteomes" id="UP000261560"/>
    </source>
</evidence>
<reference evidence="5" key="1">
    <citation type="submission" date="2025-08" db="UniProtKB">
        <authorList>
            <consortium name="Ensembl"/>
        </authorList>
    </citation>
    <scope>IDENTIFICATION</scope>
</reference>
<evidence type="ECO:0000256" key="3">
    <source>
        <dbReference type="ARBA" id="ARBA00023288"/>
    </source>
</evidence>
<evidence type="ECO:0000256" key="1">
    <source>
        <dbReference type="ARBA" id="ARBA00022741"/>
    </source>
</evidence>
<dbReference type="Ensembl" id="ENSOMET00000007013.1">
    <property type="protein sequence ID" value="ENSOMEP00000025478.1"/>
    <property type="gene ID" value="ENSOMEG00000006718.1"/>
</dbReference>
<feature type="compositionally biased region" description="Polar residues" evidence="4">
    <location>
        <begin position="364"/>
        <end position="398"/>
    </location>
</feature>
<feature type="compositionally biased region" description="Basic and acidic residues" evidence="4">
    <location>
        <begin position="677"/>
        <end position="694"/>
    </location>
</feature>
<feature type="compositionally biased region" description="Basic residues" evidence="4">
    <location>
        <begin position="1132"/>
        <end position="1145"/>
    </location>
</feature>
<dbReference type="FunFam" id="3.40.50.300:FF:001129">
    <property type="entry name" value="ras-related protein Rab-44 isoform X2"/>
    <property type="match status" value="1"/>
</dbReference>
<feature type="compositionally biased region" description="Basic and acidic residues" evidence="4">
    <location>
        <begin position="254"/>
        <end position="265"/>
    </location>
</feature>
<evidence type="ECO:0000256" key="2">
    <source>
        <dbReference type="ARBA" id="ARBA00023134"/>
    </source>
</evidence>
<feature type="compositionally biased region" description="Basic residues" evidence="4">
    <location>
        <begin position="57"/>
        <end position="71"/>
    </location>
</feature>
<dbReference type="PaxDb" id="30732-ENSOMEP00000025478"/>
<feature type="region of interest" description="Disordered" evidence="4">
    <location>
        <begin position="1371"/>
        <end position="1603"/>
    </location>
</feature>
<feature type="compositionally biased region" description="Basic and acidic residues" evidence="4">
    <location>
        <begin position="1466"/>
        <end position="1476"/>
    </location>
</feature>
<protein>
    <submittedName>
        <fullName evidence="5">Uncharacterized LOC112144808</fullName>
    </submittedName>
</protein>
<feature type="region of interest" description="Disordered" evidence="4">
    <location>
        <begin position="553"/>
        <end position="603"/>
    </location>
</feature>
<feature type="compositionally biased region" description="Basic and acidic residues" evidence="4">
    <location>
        <begin position="331"/>
        <end position="354"/>
    </location>
</feature>
<dbReference type="RefSeq" id="XP_024125369.1">
    <property type="nucleotide sequence ID" value="XM_024269601.2"/>
</dbReference>
<feature type="compositionally biased region" description="Polar residues" evidence="4">
    <location>
        <begin position="1017"/>
        <end position="1060"/>
    </location>
</feature>
<feature type="compositionally biased region" description="Basic and acidic residues" evidence="4">
    <location>
        <begin position="591"/>
        <end position="603"/>
    </location>
</feature>
<dbReference type="Proteomes" id="UP000261560">
    <property type="component" value="Unplaced"/>
</dbReference>
<dbReference type="PROSITE" id="PS51419">
    <property type="entry name" value="RAB"/>
    <property type="match status" value="1"/>
</dbReference>
<feature type="compositionally biased region" description="Polar residues" evidence="4">
    <location>
        <begin position="1071"/>
        <end position="1088"/>
    </location>
</feature>
<dbReference type="GO" id="GO:0005525">
    <property type="term" value="F:GTP binding"/>
    <property type="evidence" value="ECO:0007669"/>
    <property type="project" value="UniProtKB-KW"/>
</dbReference>
<dbReference type="SMART" id="SM00173">
    <property type="entry name" value="RAS"/>
    <property type="match status" value="1"/>
</dbReference>
<feature type="compositionally biased region" description="Basic and acidic residues" evidence="4">
    <location>
        <begin position="482"/>
        <end position="496"/>
    </location>
</feature>
<sequence length="1873" mass="207393">MSQSNKKKRLGSRRAPPHQTKLFGAHENVTDEHSEDQLQVPEVQEAVDQNEAGVSLSRRKLGSSRKRTGRQHGKDTETKDDDEETSSDVTLETHISAAASEIQLNQTSATLDDSFATAASDYTQSGSTPSPEIPCVDNPQDCRNETNLRVTEAFDSLQSEETKANEILAEITPQNASSCSEGSQDDYPVGEFHVTFSETITIPSSCGETSESRNSIDQVIESSKEELTSNEKQCDLLKSSETSGAQFPQVGVNENHEKDESKKVLLNDPTFPSDIDETVETSKSLFSVKAADTEDVLSHEDDQNMCFIRGDCLQDERKCYPITGGQESAEEQMHGGSDEHDKQASDEQNVRQQERGVPSEVERSSFSLQSPMSELSTPFKSHLHNSSVSSDGDTNLSGITKHPGYHHKNKEKHVQESADCAIENTESDNTLEQLLGTEAASQKHDLISSVSHDSPPSSVSVDGQSEEHEVLLPHQEPNLENFSEKIPENPEEKEAENTVDENVQQKEDNSHHCRSDYSESEVPEDEVLYHSSETAANEARLQSLIDQNTFLPELPGTDTAFTNEDTSSYDDKPQKTCEALDTRDEDQDLLDTEKTGIRDRDQVDLAPRQEHQFIEDQIKSTSEQIFLLETEENKSALSSFQSQSSVSSEAQPQASSVLLVEENSASFQQSESTAGQEKTEETKLEEKGKYDTSESPKLNVQADFSELNMFGVISVSKKEEEVIDEWCYREKQNDEPPSVPLVTLPERQECTTALKQNDIVQHLIVCEPNVGLSIAERPAEQSSEELTETKGRLEITSPIDEGLTGEEQLANVRAARHSENAVNTEHGAEVESALMQGISHSDEEQNEHFFSKIQIKFTEPHQSELAVDYDESRVSDKEGVDSALGDRREIKVQEENALNPNTTGTGLILKEPFSKMEGSESSSVTQDDLNSYFINEVWQHFTSNEGNTEVSHLSFEEPVEMQPERIKNDLCTENIPDSDFLPSSSSAELLPNQSHSPQLPEKKDGDSDVEIMMSYGNLPSNKLPSQNTVYTCTPESPTETMNPKDQTSSSLQETFTTNNEPCGHVDLLNPAGSQHVLSEAHTAQVSKTQETHQTDYNSGIQKESFPLTDTDYDLKSSHLSKNESQSSTKPAGNRRKFGSSRRPKEKQHNKADEASQESKEDEQTGRNEVTETMTMSQGEPEEVLSVAKVRKINSTGPDDNKSLQLQEGKTAVLDNALVDSSVAISDKEDSSKSSEDKHFGCGKEPENSAQLTGYDSVENEKIQSSQASVWTSHPDTLSNLYHDDIISPESVLVPDQKEASRHCITLAVSCDKDSLKQEIHLEEDRNLLIAEDTNEEITADAQVRPALILEESVSPDVFHVEKSVNLGVKTSQGNLTSSELPEDSKTVSRSLGQLPSSDSGSSVHEMAQKNDNRQVDVQISEVIDADEEEPGNTNKGMEGESSASPDLNVSKKKRKMGSTRRSLGSRAKDPQQRKELEDEVTNTLTIVQDKQTEPVPTFEEKHPQFPTEHGDGSSEQRHEELFVAVDSSHGDESALRPLAPEGSPDSESQLIKSEHLLAPNPPLTVLPKNDSVSEAAPGARRKKFGSNRKSHMQQNKKDQVPRDTEVAVEILVEEAAQEAKEEKSPQLDTISEVDKQHHKKGFPSISSTTVSKDTLAQSQQATIHLVKDHQKQLVFADPRGSDLISDSYNVVLIGDSSVGKTSFMKRAQNGKFYSEVQASIGLDSYEWTVVVDGKRVVLCLWDTAGQERFRSITRQIFHKAHAFLLMYDITSSQSFSAVSYWANCIQEAASENVTVVLLGNKSDHTKRQVKTQQGDILAKEYNFEFMECSAATGENVIEALETVGRLLSQRADLKEETTKLRRDPVQKKRSGCC</sequence>
<feature type="compositionally biased region" description="Basic residues" evidence="4">
    <location>
        <begin position="1579"/>
        <end position="1591"/>
    </location>
</feature>
<feature type="compositionally biased region" description="Polar residues" evidence="4">
    <location>
        <begin position="663"/>
        <end position="676"/>
    </location>
</feature>
<dbReference type="GeneTree" id="ENSGT00940000160379"/>
<dbReference type="CTD" id="401258"/>
<dbReference type="SMART" id="SM00174">
    <property type="entry name" value="RHO"/>
    <property type="match status" value="1"/>
</dbReference>
<evidence type="ECO:0000256" key="4">
    <source>
        <dbReference type="SAM" id="MobiDB-lite"/>
    </source>
</evidence>
<feature type="compositionally biased region" description="Polar residues" evidence="4">
    <location>
        <begin position="1387"/>
        <end position="1402"/>
    </location>
</feature>
<dbReference type="RefSeq" id="XP_024125368.1">
    <property type="nucleotide sequence ID" value="XM_024269600.2"/>
</dbReference>
<feature type="compositionally biased region" description="Basic and acidic residues" evidence="4">
    <location>
        <begin position="503"/>
        <end position="517"/>
    </location>
</feature>
<name>A0A3B3D5V2_ORYME</name>
<dbReference type="OMA" id="EIHVPLD"/>
<keyword evidence="3" id="KW-0449">Lipoprotein</keyword>